<accession>A0A8J2UDQ2</accession>
<name>A0A8J2UDQ2_9BACT</name>
<evidence type="ECO:0000313" key="1">
    <source>
        <dbReference type="EMBL" id="GGB03486.1"/>
    </source>
</evidence>
<gene>
    <name evidence="1" type="ORF">GCM10011511_28490</name>
</gene>
<proteinExistence type="predicted"/>
<dbReference type="Proteomes" id="UP000607559">
    <property type="component" value="Unassembled WGS sequence"/>
</dbReference>
<evidence type="ECO:0000313" key="2">
    <source>
        <dbReference type="Proteomes" id="UP000607559"/>
    </source>
</evidence>
<organism evidence="1 2">
    <name type="scientific">Puia dinghuensis</name>
    <dbReference type="NCBI Taxonomy" id="1792502"/>
    <lineage>
        <taxon>Bacteria</taxon>
        <taxon>Pseudomonadati</taxon>
        <taxon>Bacteroidota</taxon>
        <taxon>Chitinophagia</taxon>
        <taxon>Chitinophagales</taxon>
        <taxon>Chitinophagaceae</taxon>
        <taxon>Puia</taxon>
    </lineage>
</organism>
<dbReference type="EMBL" id="BMJC01000003">
    <property type="protein sequence ID" value="GGB03486.1"/>
    <property type="molecule type" value="Genomic_DNA"/>
</dbReference>
<protein>
    <submittedName>
        <fullName evidence="1">Uncharacterized protein</fullName>
    </submittedName>
</protein>
<comment type="caution">
    <text evidence="1">The sequence shown here is derived from an EMBL/GenBank/DDBJ whole genome shotgun (WGS) entry which is preliminary data.</text>
</comment>
<reference evidence="1" key="1">
    <citation type="journal article" date="2014" name="Int. J. Syst. Evol. Microbiol.">
        <title>Complete genome sequence of Corynebacterium casei LMG S-19264T (=DSM 44701T), isolated from a smear-ripened cheese.</title>
        <authorList>
            <consortium name="US DOE Joint Genome Institute (JGI-PGF)"/>
            <person name="Walter F."/>
            <person name="Albersmeier A."/>
            <person name="Kalinowski J."/>
            <person name="Ruckert C."/>
        </authorList>
    </citation>
    <scope>NUCLEOTIDE SEQUENCE</scope>
    <source>
        <strain evidence="1">CGMCC 1.15448</strain>
    </source>
</reference>
<keyword evidence="2" id="KW-1185">Reference proteome</keyword>
<sequence length="90" mass="10240">MGSLINDLLLLKDLLQRHGLDYDQFVAHNYTRLQSQVDAWWADHFAQHGYTPEAAAEAEYLNAELGLQSLDASPFFADHVYWLSMAPTTD</sequence>
<reference evidence="1" key="2">
    <citation type="submission" date="2020-09" db="EMBL/GenBank/DDBJ databases">
        <authorList>
            <person name="Sun Q."/>
            <person name="Zhou Y."/>
        </authorList>
    </citation>
    <scope>NUCLEOTIDE SEQUENCE</scope>
    <source>
        <strain evidence="1">CGMCC 1.15448</strain>
    </source>
</reference>
<dbReference type="AlphaFoldDB" id="A0A8J2UDQ2"/>